<dbReference type="EMBL" id="JAHYIQ010000008">
    <property type="protein sequence ID" value="KAK1129634.1"/>
    <property type="molecule type" value="Genomic_DNA"/>
</dbReference>
<name>A0AA40G2R8_9HYME</name>
<organism evidence="2 3">
    <name type="scientific">Melipona bicolor</name>
    <dbReference type="NCBI Taxonomy" id="60889"/>
    <lineage>
        <taxon>Eukaryota</taxon>
        <taxon>Metazoa</taxon>
        <taxon>Ecdysozoa</taxon>
        <taxon>Arthropoda</taxon>
        <taxon>Hexapoda</taxon>
        <taxon>Insecta</taxon>
        <taxon>Pterygota</taxon>
        <taxon>Neoptera</taxon>
        <taxon>Endopterygota</taxon>
        <taxon>Hymenoptera</taxon>
        <taxon>Apocrita</taxon>
        <taxon>Aculeata</taxon>
        <taxon>Apoidea</taxon>
        <taxon>Anthophila</taxon>
        <taxon>Apidae</taxon>
        <taxon>Melipona</taxon>
    </lineage>
</organism>
<accession>A0AA40G2R8</accession>
<keyword evidence="3" id="KW-1185">Reference proteome</keyword>
<gene>
    <name evidence="2" type="ORF">K0M31_019349</name>
</gene>
<evidence type="ECO:0000313" key="3">
    <source>
        <dbReference type="Proteomes" id="UP001177670"/>
    </source>
</evidence>
<comment type="caution">
    <text evidence="2">The sequence shown here is derived from an EMBL/GenBank/DDBJ whole genome shotgun (WGS) entry which is preliminary data.</text>
</comment>
<dbReference type="Proteomes" id="UP001177670">
    <property type="component" value="Unassembled WGS sequence"/>
</dbReference>
<protein>
    <submittedName>
        <fullName evidence="2">Uncharacterized protein</fullName>
    </submittedName>
</protein>
<sequence>MEWRMAEERSVQRQEGQAGGRGEVEVAAEAVAAEVAVEMEAAEVSRVPLTPRTRRTSRLGAVAYRPPWGRPPPLLILQHPPAPTVQRGYQIRQPVPQP</sequence>
<reference evidence="2" key="1">
    <citation type="submission" date="2021-10" db="EMBL/GenBank/DDBJ databases">
        <title>Melipona bicolor Genome sequencing and assembly.</title>
        <authorList>
            <person name="Araujo N.S."/>
            <person name="Arias M.C."/>
        </authorList>
    </citation>
    <scope>NUCLEOTIDE SEQUENCE</scope>
    <source>
        <strain evidence="2">USP_2M_L1-L4_2017</strain>
        <tissue evidence="2">Whole body</tissue>
    </source>
</reference>
<evidence type="ECO:0000256" key="1">
    <source>
        <dbReference type="SAM" id="MobiDB-lite"/>
    </source>
</evidence>
<feature type="region of interest" description="Disordered" evidence="1">
    <location>
        <begin position="1"/>
        <end position="24"/>
    </location>
</feature>
<proteinExistence type="predicted"/>
<feature type="compositionally biased region" description="Basic and acidic residues" evidence="1">
    <location>
        <begin position="1"/>
        <end position="12"/>
    </location>
</feature>
<evidence type="ECO:0000313" key="2">
    <source>
        <dbReference type="EMBL" id="KAK1129634.1"/>
    </source>
</evidence>
<dbReference type="AlphaFoldDB" id="A0AA40G2R8"/>